<protein>
    <submittedName>
        <fullName evidence="1">Uncharacterized protein</fullName>
    </submittedName>
</protein>
<comment type="caution">
    <text evidence="1">The sequence shown here is derived from an EMBL/GenBank/DDBJ whole genome shotgun (WGS) entry which is preliminary data.</text>
</comment>
<keyword evidence="2" id="KW-1185">Reference proteome</keyword>
<proteinExistence type="predicted"/>
<name>A0A1E3BFK3_ASPCR</name>
<dbReference type="EMBL" id="JXNT01000004">
    <property type="protein sequence ID" value="ODM19561.1"/>
    <property type="molecule type" value="Genomic_DNA"/>
</dbReference>
<accession>A0A1E3BFK3</accession>
<dbReference type="Proteomes" id="UP000094569">
    <property type="component" value="Unassembled WGS sequence"/>
</dbReference>
<reference evidence="1 2" key="1">
    <citation type="journal article" date="2016" name="BMC Genomics">
        <title>Comparative genomic and transcriptomic analyses of the Fuzhuan brick tea-fermentation fungus Aspergillus cristatus.</title>
        <authorList>
            <person name="Ge Y."/>
            <person name="Wang Y."/>
            <person name="Liu Y."/>
            <person name="Tan Y."/>
            <person name="Ren X."/>
            <person name="Zhang X."/>
            <person name="Hyde K.D."/>
            <person name="Liu Y."/>
            <person name="Liu Z."/>
        </authorList>
    </citation>
    <scope>NUCLEOTIDE SEQUENCE [LARGE SCALE GENOMIC DNA]</scope>
    <source>
        <strain evidence="1 2">GZAAS20.1005</strain>
    </source>
</reference>
<evidence type="ECO:0000313" key="1">
    <source>
        <dbReference type="EMBL" id="ODM19561.1"/>
    </source>
</evidence>
<evidence type="ECO:0000313" key="2">
    <source>
        <dbReference type="Proteomes" id="UP000094569"/>
    </source>
</evidence>
<dbReference type="VEuPathDB" id="FungiDB:SI65_04546"/>
<dbReference type="OrthoDB" id="10451787at2759"/>
<dbReference type="AlphaFoldDB" id="A0A1E3BFK3"/>
<sequence>MLLLVSGRSNQDQQHVTFGFFYPKGFLSKRFDEEIKARMFQLEPVQRYFTDYKSKAYSIQFELEDEISTMMGQVTWQDKSAPAKENNTTSTEMPIIKHNVMSLTVDSKGLGHFMVQAHNLLEVDEHFDVDAVELVRSEKQRIFVADFDYGYSYNYYEDDYIE</sequence>
<gene>
    <name evidence="1" type="ORF">SI65_04546</name>
</gene>
<organism evidence="1 2">
    <name type="scientific">Aspergillus cristatus</name>
    <name type="common">Chinese Fuzhuan brick tea-fermentation fungus</name>
    <name type="synonym">Eurotium cristatum</name>
    <dbReference type="NCBI Taxonomy" id="573508"/>
    <lineage>
        <taxon>Eukaryota</taxon>
        <taxon>Fungi</taxon>
        <taxon>Dikarya</taxon>
        <taxon>Ascomycota</taxon>
        <taxon>Pezizomycotina</taxon>
        <taxon>Eurotiomycetes</taxon>
        <taxon>Eurotiomycetidae</taxon>
        <taxon>Eurotiales</taxon>
        <taxon>Aspergillaceae</taxon>
        <taxon>Aspergillus</taxon>
        <taxon>Aspergillus subgen. Aspergillus</taxon>
    </lineage>
</organism>